<name>A0ACB9LTV2_BAUVA</name>
<protein>
    <submittedName>
        <fullName evidence="1">Uncharacterized protein</fullName>
    </submittedName>
</protein>
<dbReference type="EMBL" id="CM039436">
    <property type="protein sequence ID" value="KAI4314239.1"/>
    <property type="molecule type" value="Genomic_DNA"/>
</dbReference>
<evidence type="ECO:0000313" key="1">
    <source>
        <dbReference type="EMBL" id="KAI4314239.1"/>
    </source>
</evidence>
<gene>
    <name evidence="1" type="ORF">L6164_027168</name>
</gene>
<organism evidence="1 2">
    <name type="scientific">Bauhinia variegata</name>
    <name type="common">Purple orchid tree</name>
    <name type="synonym">Phanera variegata</name>
    <dbReference type="NCBI Taxonomy" id="167791"/>
    <lineage>
        <taxon>Eukaryota</taxon>
        <taxon>Viridiplantae</taxon>
        <taxon>Streptophyta</taxon>
        <taxon>Embryophyta</taxon>
        <taxon>Tracheophyta</taxon>
        <taxon>Spermatophyta</taxon>
        <taxon>Magnoliopsida</taxon>
        <taxon>eudicotyledons</taxon>
        <taxon>Gunneridae</taxon>
        <taxon>Pentapetalae</taxon>
        <taxon>rosids</taxon>
        <taxon>fabids</taxon>
        <taxon>Fabales</taxon>
        <taxon>Fabaceae</taxon>
        <taxon>Cercidoideae</taxon>
        <taxon>Cercideae</taxon>
        <taxon>Bauhiniinae</taxon>
        <taxon>Bauhinia</taxon>
    </lineage>
</organism>
<keyword evidence="2" id="KW-1185">Reference proteome</keyword>
<proteinExistence type="predicted"/>
<evidence type="ECO:0000313" key="2">
    <source>
        <dbReference type="Proteomes" id="UP000828941"/>
    </source>
</evidence>
<sequence length="352" mass="38833">MTPSPPYFSTIATLCFTLCTVTVFSVSTAAQACPSNPETSGLYCPPFTSNPPFPFSSSPGCGHPSIEIKCSTPHSVISINNFSFSVLRYEPNSSSMSLSPHPPETKSKTSLTEIGNSSAIAPNLASYQLGFVGVPQSNGHFVPCNCINVFASCCFCCHCNFPQQKVGRHKYPFPSQSTFFLLCSPSKNCKLLQIILTRRAKLGTAGSDRCTWGKLNDGRIVAVKYLHKHHTTAAAGKAFSTKSFCNEILILSSIDHPNLVKLHGYCSDPRGLLLVYDYVPNGTLADHLHGTKSLYRNGSLTWQVRLDIALQTALAMEYLHFSVVPPIIHRDNRIKYIRREGYEDQSWRLWAL</sequence>
<dbReference type="Proteomes" id="UP000828941">
    <property type="component" value="Chromosome 11"/>
</dbReference>
<comment type="caution">
    <text evidence="1">The sequence shown here is derived from an EMBL/GenBank/DDBJ whole genome shotgun (WGS) entry which is preliminary data.</text>
</comment>
<reference evidence="1 2" key="1">
    <citation type="journal article" date="2022" name="DNA Res.">
        <title>Chromosomal-level genome assembly of the orchid tree Bauhinia variegata (Leguminosae; Cercidoideae) supports the allotetraploid origin hypothesis of Bauhinia.</title>
        <authorList>
            <person name="Zhong Y."/>
            <person name="Chen Y."/>
            <person name="Zheng D."/>
            <person name="Pang J."/>
            <person name="Liu Y."/>
            <person name="Luo S."/>
            <person name="Meng S."/>
            <person name="Qian L."/>
            <person name="Wei D."/>
            <person name="Dai S."/>
            <person name="Zhou R."/>
        </authorList>
    </citation>
    <scope>NUCLEOTIDE SEQUENCE [LARGE SCALE GENOMIC DNA]</scope>
    <source>
        <strain evidence="1">BV-YZ2020</strain>
    </source>
</reference>
<accession>A0ACB9LTV2</accession>